<feature type="compositionally biased region" description="Basic and acidic residues" evidence="1">
    <location>
        <begin position="701"/>
        <end position="716"/>
    </location>
</feature>
<reference evidence="3" key="2">
    <citation type="submission" date="2023-06" db="EMBL/GenBank/DDBJ databases">
        <authorList>
            <person name="Kobayashi Y."/>
            <person name="Kayamori A."/>
            <person name="Aoki K."/>
            <person name="Shiwa Y."/>
            <person name="Fujita N."/>
            <person name="Sugita T."/>
            <person name="Iwasaki W."/>
            <person name="Tanaka N."/>
            <person name="Takashima M."/>
        </authorList>
    </citation>
    <scope>NUCLEOTIDE SEQUENCE</scope>
    <source>
        <strain evidence="3">HIS016</strain>
    </source>
</reference>
<feature type="region of interest" description="Disordered" evidence="1">
    <location>
        <begin position="584"/>
        <end position="659"/>
    </location>
</feature>
<feature type="chain" id="PRO_5042054197" evidence="2">
    <location>
        <begin position="19"/>
        <end position="1180"/>
    </location>
</feature>
<feature type="region of interest" description="Disordered" evidence="1">
    <location>
        <begin position="547"/>
        <end position="570"/>
    </location>
</feature>
<reference evidence="3" key="1">
    <citation type="journal article" date="2023" name="BMC Genomics">
        <title>Chromosome-level genome assemblies of Cutaneotrichosporon spp. (Trichosporonales, Basidiomycota) reveal imbalanced evolution between nucleotide sequences and chromosome synteny.</title>
        <authorList>
            <person name="Kobayashi Y."/>
            <person name="Kayamori A."/>
            <person name="Aoki K."/>
            <person name="Shiwa Y."/>
            <person name="Matsutani M."/>
            <person name="Fujita N."/>
            <person name="Sugita T."/>
            <person name="Iwasaki W."/>
            <person name="Tanaka N."/>
            <person name="Takashima M."/>
        </authorList>
    </citation>
    <scope>NUCLEOTIDE SEQUENCE</scope>
    <source>
        <strain evidence="3">HIS016</strain>
    </source>
</reference>
<feature type="compositionally biased region" description="Basic and acidic residues" evidence="1">
    <location>
        <begin position="1127"/>
        <end position="1147"/>
    </location>
</feature>
<dbReference type="EMBL" id="BTCM01000003">
    <property type="protein sequence ID" value="GMK56773.1"/>
    <property type="molecule type" value="Genomic_DNA"/>
</dbReference>
<sequence length="1180" mass="124310">MAPALIIVAAAFAAIASAQQSGSSWQYPVFFNYTIEDTSALWSYSPPPTGDDASRFTWNDSFSGSNWTTYVPGQAGIGESSKFANGTGPGGSPSLFLNFPLTSFDLLGDVRGLNYSAPVPPLQMIIDSRTPMNCTPTPGVICSATNLIWAFHKIQVSLMSGNWTVRGIRVTAGAPIKNDRLEDVKIDVQPFLFDNRTLNPFYNFTGDWKVWDTLGGVGGQEPVNFTSLVGQDGARVNMQVPPRTAWIVINGTVRPDSDEFQLEWDPLPPLADSQMIFSAYNAWQAPAMLYAAPLDPQTNYTVGITTYENWDTNPINGTSLGLTSVTFYNERDKPILPGQPEPAPPNNAAIIGGAVGGSVGAVIIAGLLWWFCRRKRKGKRGKKGQLVPKEASSSNLEVDIDPYIELNDMSAASPRRPTPRIITSSPSPTTVGNGNEPAMNGSGLRKAAMLAAASGSSHAPLLGNEAAAAPLSPIDVTPQHSALASPTGARPTHTLPSPGGMSPMSPISPTSAAPSLVGSIFPGTVGTVGTGMGTNVNEPVHPIAAELKHGNPSRRPPQRQVAQEEDGGAVDEYELVPPVYNPAWAQQRRPVPSGSGFGGPNLGEDPDGVPLSPTTRAPPPTLSVITSSPYMSSPMPSPPSATPRTGLGSHIPSPLSSVSHSSLAHLPLSATSIHHPPLSATSTHPPSSPLATNRIALSDYSHSHGSHDQHSSEHVPYDSPPADEPLPIERSQGNVASLVSRFQIAATRDATPRRPSSSSGRRTSGWAENAADDITHTPSPSHSAPDVDVIPEPTPVIIEPVPMSQPEPPTPVPVEPAPVTNKDREKSNPKARPKVLNADMLKENGRKNHAAEKAQAKDTKVAKDSNDSKDKERHSGLKDRRGKPLPRPSLPPGSVSPIPPRALKPKQSMPKLKTSHTGPSDGSPSHQVPRRSASTQSLPKQGADGPIVSQRTGGSSTSRGSAGSDGSPSKPTASSLAKMRPRSSLGATPTRSHKSPTPLERRPRHSTPTIKSPPSAPSASTSRLMQGTAASRARAAAVQVPHTPTKRSPSAGPKSLKGSTSSVDSARSPPSRATPARSAPTVDTRKVPAPVGRSPIGRLGLAAAREAPRPDEAAAASKEAAAVEAETETKDEGEKKAEKDEAPRLEPDEKEETDDKGEKDDDDNSEDAEDDSDKPTDKAE</sequence>
<feature type="region of interest" description="Disordered" evidence="1">
    <location>
        <begin position="410"/>
        <end position="435"/>
    </location>
</feature>
<feature type="compositionally biased region" description="Low complexity" evidence="1">
    <location>
        <begin position="410"/>
        <end position="430"/>
    </location>
</feature>
<feature type="compositionally biased region" description="Acidic residues" evidence="1">
    <location>
        <begin position="1148"/>
        <end position="1172"/>
    </location>
</feature>
<feature type="compositionally biased region" description="Pro residues" evidence="1">
    <location>
        <begin position="803"/>
        <end position="816"/>
    </location>
</feature>
<keyword evidence="4" id="KW-1185">Reference proteome</keyword>
<feature type="compositionally biased region" description="Low complexity" evidence="1">
    <location>
        <begin position="1113"/>
        <end position="1124"/>
    </location>
</feature>
<feature type="signal peptide" evidence="2">
    <location>
        <begin position="1"/>
        <end position="18"/>
    </location>
</feature>
<feature type="compositionally biased region" description="Low complexity" evidence="1">
    <location>
        <begin position="649"/>
        <end position="659"/>
    </location>
</feature>
<dbReference type="Proteomes" id="UP001222932">
    <property type="component" value="Unassembled WGS sequence"/>
</dbReference>
<feature type="compositionally biased region" description="Basic and acidic residues" evidence="1">
    <location>
        <begin position="840"/>
        <end position="879"/>
    </location>
</feature>
<feature type="compositionally biased region" description="Low complexity" evidence="1">
    <location>
        <begin position="753"/>
        <end position="765"/>
    </location>
</feature>
<evidence type="ECO:0000256" key="2">
    <source>
        <dbReference type="SAM" id="SignalP"/>
    </source>
</evidence>
<accession>A0AAD3TTT8</accession>
<evidence type="ECO:0000256" key="1">
    <source>
        <dbReference type="SAM" id="MobiDB-lite"/>
    </source>
</evidence>
<feature type="compositionally biased region" description="Low complexity" evidence="1">
    <location>
        <begin position="1065"/>
        <end position="1081"/>
    </location>
</feature>
<feature type="region of interest" description="Disordered" evidence="1">
    <location>
        <begin position="477"/>
        <end position="512"/>
    </location>
</feature>
<feature type="compositionally biased region" description="Low complexity" evidence="1">
    <location>
        <begin position="949"/>
        <end position="967"/>
    </location>
</feature>
<feature type="compositionally biased region" description="Low complexity" evidence="1">
    <location>
        <begin position="786"/>
        <end position="802"/>
    </location>
</feature>
<evidence type="ECO:0000313" key="3">
    <source>
        <dbReference type="EMBL" id="GMK56773.1"/>
    </source>
</evidence>
<gene>
    <name evidence="3" type="ORF">CspeluHIS016_0306130</name>
</gene>
<feature type="region of interest" description="Disordered" evidence="1">
    <location>
        <begin position="700"/>
        <end position="1180"/>
    </location>
</feature>
<name>A0AAD3TTT8_9TREE</name>
<evidence type="ECO:0000313" key="4">
    <source>
        <dbReference type="Proteomes" id="UP001222932"/>
    </source>
</evidence>
<proteinExistence type="predicted"/>
<feature type="compositionally biased region" description="Polar residues" evidence="1">
    <location>
        <begin position="915"/>
        <end position="939"/>
    </location>
</feature>
<comment type="caution">
    <text evidence="3">The sequence shown here is derived from an EMBL/GenBank/DDBJ whole genome shotgun (WGS) entry which is preliminary data.</text>
</comment>
<keyword evidence="2" id="KW-0732">Signal</keyword>
<protein>
    <submittedName>
        <fullName evidence="3">Uncharacterized protein</fullName>
    </submittedName>
</protein>
<feature type="compositionally biased region" description="Low complexity" evidence="1">
    <location>
        <begin position="494"/>
        <end position="512"/>
    </location>
</feature>
<dbReference type="AlphaFoldDB" id="A0AAD3TTT8"/>
<organism evidence="3 4">
    <name type="scientific">Cutaneotrichosporon spelunceum</name>
    <dbReference type="NCBI Taxonomy" id="1672016"/>
    <lineage>
        <taxon>Eukaryota</taxon>
        <taxon>Fungi</taxon>
        <taxon>Dikarya</taxon>
        <taxon>Basidiomycota</taxon>
        <taxon>Agaricomycotina</taxon>
        <taxon>Tremellomycetes</taxon>
        <taxon>Trichosporonales</taxon>
        <taxon>Trichosporonaceae</taxon>
        <taxon>Cutaneotrichosporon</taxon>
    </lineage>
</organism>
<feature type="compositionally biased region" description="Low complexity" evidence="1">
    <location>
        <begin position="1006"/>
        <end position="1022"/>
    </location>
</feature>